<protein>
    <submittedName>
        <fullName evidence="5">Short-chain dehydrogenase</fullName>
    </submittedName>
</protein>
<dbReference type="EMBL" id="FWEW01001046">
    <property type="protein sequence ID" value="SLM36318.1"/>
    <property type="molecule type" value="Genomic_DNA"/>
</dbReference>
<reference evidence="6" key="1">
    <citation type="submission" date="2017-03" db="EMBL/GenBank/DDBJ databases">
        <authorList>
            <person name="Sharma R."/>
            <person name="Thines M."/>
        </authorList>
    </citation>
    <scope>NUCLEOTIDE SEQUENCE [LARGE SCALE GENOMIC DNA]</scope>
</reference>
<evidence type="ECO:0000256" key="2">
    <source>
        <dbReference type="ARBA" id="ARBA00022857"/>
    </source>
</evidence>
<feature type="chain" id="PRO_5013252705" evidence="4">
    <location>
        <begin position="19"/>
        <end position="445"/>
    </location>
</feature>
<keyword evidence="4" id="KW-0732">Signal</keyword>
<keyword evidence="3" id="KW-0560">Oxidoreductase</keyword>
<organism evidence="5 6">
    <name type="scientific">Lasallia pustulata</name>
    <dbReference type="NCBI Taxonomy" id="136370"/>
    <lineage>
        <taxon>Eukaryota</taxon>
        <taxon>Fungi</taxon>
        <taxon>Dikarya</taxon>
        <taxon>Ascomycota</taxon>
        <taxon>Pezizomycotina</taxon>
        <taxon>Lecanoromycetes</taxon>
        <taxon>OSLEUM clade</taxon>
        <taxon>Umbilicariomycetidae</taxon>
        <taxon>Umbilicariales</taxon>
        <taxon>Umbilicariaceae</taxon>
        <taxon>Lasallia</taxon>
    </lineage>
</organism>
<dbReference type="PRINTS" id="PR00081">
    <property type="entry name" value="GDHRDH"/>
</dbReference>
<dbReference type="Pfam" id="PF20345">
    <property type="entry name" value="DUF6640"/>
    <property type="match status" value="1"/>
</dbReference>
<keyword evidence="2" id="KW-0521">NADP</keyword>
<feature type="signal peptide" evidence="4">
    <location>
        <begin position="1"/>
        <end position="18"/>
    </location>
</feature>
<dbReference type="Gene3D" id="3.40.50.720">
    <property type="entry name" value="NAD(P)-binding Rossmann-like Domain"/>
    <property type="match status" value="1"/>
</dbReference>
<dbReference type="InterPro" id="IPR036291">
    <property type="entry name" value="NAD(P)-bd_dom_sf"/>
</dbReference>
<evidence type="ECO:0000256" key="3">
    <source>
        <dbReference type="ARBA" id="ARBA00023002"/>
    </source>
</evidence>
<dbReference type="PANTHER" id="PTHR24320">
    <property type="entry name" value="RETINOL DEHYDROGENASE"/>
    <property type="match status" value="1"/>
</dbReference>
<evidence type="ECO:0000256" key="4">
    <source>
        <dbReference type="SAM" id="SignalP"/>
    </source>
</evidence>
<dbReference type="InterPro" id="IPR002347">
    <property type="entry name" value="SDR_fam"/>
</dbReference>
<dbReference type="PANTHER" id="PTHR24320:SF236">
    <property type="entry name" value="SHORT-CHAIN DEHYDROGENASE-RELATED"/>
    <property type="match status" value="1"/>
</dbReference>
<dbReference type="GO" id="GO:0016491">
    <property type="term" value="F:oxidoreductase activity"/>
    <property type="evidence" value="ECO:0007669"/>
    <property type="project" value="UniProtKB-KW"/>
</dbReference>
<evidence type="ECO:0000313" key="6">
    <source>
        <dbReference type="Proteomes" id="UP000192927"/>
    </source>
</evidence>
<evidence type="ECO:0000256" key="1">
    <source>
        <dbReference type="ARBA" id="ARBA00006484"/>
    </source>
</evidence>
<comment type="similarity">
    <text evidence="1">Belongs to the short-chain dehydrogenases/reductases (SDR) family.</text>
</comment>
<accession>A0A1W5CZK7</accession>
<sequence>MLGRILLTVSALAQAVGSFIADFNETHVLNPRWPPHARFHNGHTMSLGLCLGLATLYYTHRNHETPTGKDDDLFTAAIFGTLYWISGLSAILYPGSKGMDPEFGEEFPQFWIFIGFEMGATWSQFFPPTPTLTEQNLPDQKGKIFIITGGASGIGFELATILFQAGGKVYIAGRSQSKAHQSIEQIKALTHNAQGQLEFLFLELDDLNAIKASVQAFQAKEPKLDVLWNNAGVSLPPLGTISKQGHELQLATNCLGPFLLTQLLLPSLRAAAQSAPPGSVRVVWTSSQTVELSAPKGGPAMADITSPPADKTKNYVASKTGNWFLGSELARAAATPGSPAYGILSVTQNPGNLSTSLLRHARWMKVLSAPLLHRPRLGAYTELWAGLAPELTLEAHNGAYVVPWGRLHTAPRSDLLDALKSKAEEGSGRAREFWEWCERQTADYM</sequence>
<dbReference type="SUPFAM" id="SSF51735">
    <property type="entry name" value="NAD(P)-binding Rossmann-fold domains"/>
    <property type="match status" value="1"/>
</dbReference>
<proteinExistence type="inferred from homology"/>
<keyword evidence="6" id="KW-1185">Reference proteome</keyword>
<name>A0A1W5CZK7_9LECA</name>
<evidence type="ECO:0000313" key="5">
    <source>
        <dbReference type="EMBL" id="SLM36318.1"/>
    </source>
</evidence>
<dbReference type="InterPro" id="IPR046580">
    <property type="entry name" value="DUF6640"/>
</dbReference>
<dbReference type="Pfam" id="PF00106">
    <property type="entry name" value="adh_short"/>
    <property type="match status" value="1"/>
</dbReference>
<dbReference type="Proteomes" id="UP000192927">
    <property type="component" value="Unassembled WGS sequence"/>
</dbReference>
<dbReference type="AlphaFoldDB" id="A0A1W5CZK7"/>